<keyword evidence="4" id="KW-1185">Reference proteome</keyword>
<reference evidence="3 4" key="1">
    <citation type="journal article" date="2015" name="Int. J. Syst. Evol. Microbiol.">
        <title>Acinetobacter equi sp. nov. isolated from horse faeces.</title>
        <authorList>
            <person name="Poppel M.T."/>
            <person name="Skiebe E."/>
            <person name="Laue M."/>
            <person name="Bergmann H."/>
            <person name="Ebersberger I."/>
            <person name="Garn T."/>
            <person name="Fruth A."/>
            <person name="Baumgardt S."/>
            <person name="Busse H.J."/>
            <person name="Wilharm G."/>
        </authorList>
    </citation>
    <scope>NUCLEOTIDE SEQUENCE [LARGE SCALE GENOMIC DNA]</scope>
    <source>
        <strain evidence="3 4">114</strain>
    </source>
</reference>
<dbReference type="GO" id="GO:0005506">
    <property type="term" value="F:iron ion binding"/>
    <property type="evidence" value="ECO:0007669"/>
    <property type="project" value="UniProtKB-ARBA"/>
</dbReference>
<gene>
    <name evidence="3" type="ORF">AOY20_12760</name>
</gene>
<evidence type="ECO:0000313" key="3">
    <source>
        <dbReference type="EMBL" id="ALH96337.1"/>
    </source>
</evidence>
<feature type="region of interest" description="Disordered" evidence="2">
    <location>
        <begin position="49"/>
        <end position="71"/>
    </location>
</feature>
<dbReference type="PANTHER" id="PTHR20883:SF48">
    <property type="entry name" value="ECTOINE DIOXYGENASE"/>
    <property type="match status" value="1"/>
</dbReference>
<dbReference type="STRING" id="1324350.AOY20_12760"/>
<protein>
    <submittedName>
        <fullName evidence="3">Restriction endonuclease subunit S</fullName>
    </submittedName>
</protein>
<dbReference type="OrthoDB" id="9791262at2"/>
<dbReference type="RefSeq" id="WP_054582219.1">
    <property type="nucleotide sequence ID" value="NZ_CP012808.1"/>
</dbReference>
<sequence length="289" mass="32162">MLTTSQIEQFHRNGFLVVENVMSPDELAGLRFQLEIWVDESRQYSEAYGETLDGRPRFDVDPTDHDKDHPALRRVSSPTEISDAYFETAIHSNMAEMAGQLIGGSGTRFHHSKINAKLPHTATTVKWHQDFPFTPHTNDDMITALLMVGEVTAENGPLQVIPGSHKGELFNHWQDGRFTGKVEAEVEVEHCQNYISCIGTAGSVCFMHTRLLHASGANNTELPRYLFITVYAAEDAVALSDNPLPSVHQGQLVYGVESGQVRMTKNQLRLPQKPKGASFFVQQAGLEMA</sequence>
<name>A0A0N9VY51_9GAMM</name>
<evidence type="ECO:0000313" key="4">
    <source>
        <dbReference type="Proteomes" id="UP000064939"/>
    </source>
</evidence>
<dbReference type="EMBL" id="CP012808">
    <property type="protein sequence ID" value="ALH96337.1"/>
    <property type="molecule type" value="Genomic_DNA"/>
</dbReference>
<accession>A0A0N9VY51</accession>
<dbReference type="Proteomes" id="UP000064939">
    <property type="component" value="Chromosome"/>
</dbReference>
<keyword evidence="3" id="KW-0255">Endonuclease</keyword>
<dbReference type="KEGG" id="aei:AOY20_12760"/>
<dbReference type="PANTHER" id="PTHR20883">
    <property type="entry name" value="PHYTANOYL-COA DIOXYGENASE DOMAIN CONTAINING 1"/>
    <property type="match status" value="1"/>
</dbReference>
<feature type="compositionally biased region" description="Basic and acidic residues" evidence="2">
    <location>
        <begin position="52"/>
        <end position="71"/>
    </location>
</feature>
<keyword evidence="3" id="KW-0540">Nuclease</keyword>
<dbReference type="AlphaFoldDB" id="A0A0N9VY51"/>
<comment type="cofactor">
    <cofactor evidence="1">
        <name>Fe(2+)</name>
        <dbReference type="ChEBI" id="CHEBI:29033"/>
    </cofactor>
</comment>
<evidence type="ECO:0000256" key="2">
    <source>
        <dbReference type="SAM" id="MobiDB-lite"/>
    </source>
</evidence>
<dbReference type="GO" id="GO:0016706">
    <property type="term" value="F:2-oxoglutarate-dependent dioxygenase activity"/>
    <property type="evidence" value="ECO:0007669"/>
    <property type="project" value="UniProtKB-ARBA"/>
</dbReference>
<dbReference type="Pfam" id="PF05721">
    <property type="entry name" value="PhyH"/>
    <property type="match status" value="1"/>
</dbReference>
<proteinExistence type="predicted"/>
<organism evidence="3 4">
    <name type="scientific">Acinetobacter equi</name>
    <dbReference type="NCBI Taxonomy" id="1324350"/>
    <lineage>
        <taxon>Bacteria</taxon>
        <taxon>Pseudomonadati</taxon>
        <taxon>Pseudomonadota</taxon>
        <taxon>Gammaproteobacteria</taxon>
        <taxon>Moraxellales</taxon>
        <taxon>Moraxellaceae</taxon>
        <taxon>Acinetobacter</taxon>
    </lineage>
</organism>
<evidence type="ECO:0000256" key="1">
    <source>
        <dbReference type="ARBA" id="ARBA00001954"/>
    </source>
</evidence>
<dbReference type="GO" id="GO:0004519">
    <property type="term" value="F:endonuclease activity"/>
    <property type="evidence" value="ECO:0007669"/>
    <property type="project" value="UniProtKB-KW"/>
</dbReference>
<dbReference type="Gene3D" id="2.60.120.620">
    <property type="entry name" value="q2cbj1_9rhob like domain"/>
    <property type="match status" value="1"/>
</dbReference>
<dbReference type="InterPro" id="IPR008775">
    <property type="entry name" value="Phytyl_CoA_dOase-like"/>
</dbReference>
<keyword evidence="3" id="KW-0378">Hydrolase</keyword>
<dbReference type="SUPFAM" id="SSF51197">
    <property type="entry name" value="Clavaminate synthase-like"/>
    <property type="match status" value="1"/>
</dbReference>